<feature type="compositionally biased region" description="Acidic residues" evidence="1">
    <location>
        <begin position="947"/>
        <end position="957"/>
    </location>
</feature>
<keyword evidence="2" id="KW-0472">Membrane</keyword>
<accession>A0AAD5X424</accession>
<dbReference type="EMBL" id="JADGJD010000474">
    <property type="protein sequence ID" value="KAJ3050777.1"/>
    <property type="molecule type" value="Genomic_DNA"/>
</dbReference>
<feature type="transmembrane region" description="Helical" evidence="2">
    <location>
        <begin position="482"/>
        <end position="504"/>
    </location>
</feature>
<sequence length="972" mass="102589">MRDSKLGTGGVVSFLPTILYLLSLAPCAKGQTQFNQPRYDSWGTGQLPFEIPTTIPKAFTNIHSTLQPPPNSGTPWDLQTSPIISSDGALFYSFASKSSTTPTSYSYRITQLNSNGTHLTSFDVPGTYTIPTTPSEIFLFGGKDAVTLVWVAQDNESPPIAGILPSRVYAFVVRRSGGKWVADEGPSYYSTPTGLPFSPVLAADGGVVYGLAREKVHYQRCILSITLTRNPPTFTCTPIGYGISTHLSPSVTPSTFLLIASGTGFQISLQNLPVSAGFTPTNLPPASSTLQTVLSRPDMVIVTSSDGFHAYNRSVPLGIGWREVWSVVGEAVGGGEKSVVAVDERRGWVYGCVGMQSGGGGAGKLVRFGVDDGRVRSLGLTEDVGCSNSSLLVSSSGRALVASATDARGYDLVGAEGALKLLWRVEFNETQRVFAPVLTEGGVLAVGSLLVVERANSTDGQGTGPASTDDGQGREGGGLSKVAIALIVIASLLVVIFLILFLFVRRRKRYGAKGRKDAATVQELDAEVLGDVRKTEGGGKSPEPYLVGAGVAALDTTAKDPSSSSNTLPLKTPPTPFTNATDYQTTLHNRPDSQATISRPISSDHLSVHDQAPLVPNKADISRTSNQTIVPPIVEEETHAPPSNRYSSASETDNESTVVGALIPPNISDERRSSVGTVKAKDEKKDTVVPLSLSSSSGLPTSPEHLIGATTPPLSSILGGVEPDWKDAIPLGHKTSFGSFATVESREELPRGSQVFTGEEGGGTSSWLSRKDSQTTNASSRGYEAESEASLSRGSRMSRGDVQSRHSSFTSFASARTGFSQAPSLSFIGESPAFVPGDPPSTLTRRRSRRAGGSLSSKTSVTPSDAYVTADERRVSQNSGTGSNEYATATEGGPTSPVTDEYNTAPEGGRGSFESDWETAQEELEVASRRGVRGKGLESSTEGSFVDAEEGSDEEVSEDVRAWRLSQVAGGR</sequence>
<keyword evidence="3" id="KW-0732">Signal</keyword>
<feature type="compositionally biased region" description="Acidic residues" evidence="1">
    <location>
        <begin position="915"/>
        <end position="925"/>
    </location>
</feature>
<feature type="region of interest" description="Disordered" evidence="1">
    <location>
        <begin position="742"/>
        <end position="803"/>
    </location>
</feature>
<evidence type="ECO:0000313" key="4">
    <source>
        <dbReference type="EMBL" id="KAJ3050777.1"/>
    </source>
</evidence>
<keyword evidence="5" id="KW-1185">Reference proteome</keyword>
<gene>
    <name evidence="4" type="ORF">HK097_008237</name>
</gene>
<feature type="chain" id="PRO_5042108682" evidence="3">
    <location>
        <begin position="31"/>
        <end position="972"/>
    </location>
</feature>
<evidence type="ECO:0000256" key="3">
    <source>
        <dbReference type="SAM" id="SignalP"/>
    </source>
</evidence>
<dbReference type="Proteomes" id="UP001212841">
    <property type="component" value="Unassembled WGS sequence"/>
</dbReference>
<comment type="caution">
    <text evidence="4">The sequence shown here is derived from an EMBL/GenBank/DDBJ whole genome shotgun (WGS) entry which is preliminary data.</text>
</comment>
<evidence type="ECO:0000256" key="2">
    <source>
        <dbReference type="SAM" id="Phobius"/>
    </source>
</evidence>
<evidence type="ECO:0000313" key="5">
    <source>
        <dbReference type="Proteomes" id="UP001212841"/>
    </source>
</evidence>
<feature type="compositionally biased region" description="Polar residues" evidence="1">
    <location>
        <begin position="580"/>
        <end position="605"/>
    </location>
</feature>
<organism evidence="4 5">
    <name type="scientific">Rhizophlyctis rosea</name>
    <dbReference type="NCBI Taxonomy" id="64517"/>
    <lineage>
        <taxon>Eukaryota</taxon>
        <taxon>Fungi</taxon>
        <taxon>Fungi incertae sedis</taxon>
        <taxon>Chytridiomycota</taxon>
        <taxon>Chytridiomycota incertae sedis</taxon>
        <taxon>Chytridiomycetes</taxon>
        <taxon>Rhizophlyctidales</taxon>
        <taxon>Rhizophlyctidaceae</taxon>
        <taxon>Rhizophlyctis</taxon>
    </lineage>
</organism>
<name>A0AAD5X424_9FUNG</name>
<protein>
    <submittedName>
        <fullName evidence="4">Uncharacterized protein</fullName>
    </submittedName>
</protein>
<feature type="region of interest" description="Disordered" evidence="1">
    <location>
        <begin position="827"/>
        <end position="958"/>
    </location>
</feature>
<feature type="region of interest" description="Disordered" evidence="1">
    <location>
        <begin position="556"/>
        <end position="656"/>
    </location>
</feature>
<keyword evidence="2" id="KW-0812">Transmembrane</keyword>
<dbReference type="AlphaFoldDB" id="A0AAD5X424"/>
<feature type="compositionally biased region" description="Polar residues" evidence="1">
    <location>
        <begin position="644"/>
        <end position="656"/>
    </location>
</feature>
<proteinExistence type="predicted"/>
<evidence type="ECO:0000256" key="1">
    <source>
        <dbReference type="SAM" id="MobiDB-lite"/>
    </source>
</evidence>
<feature type="compositionally biased region" description="Low complexity" evidence="1">
    <location>
        <begin position="561"/>
        <end position="570"/>
    </location>
</feature>
<feature type="compositionally biased region" description="Polar residues" evidence="1">
    <location>
        <begin position="876"/>
        <end position="887"/>
    </location>
</feature>
<dbReference type="CDD" id="cd12087">
    <property type="entry name" value="TM_EGFR-like"/>
    <property type="match status" value="1"/>
</dbReference>
<keyword evidence="2" id="KW-1133">Transmembrane helix</keyword>
<feature type="signal peptide" evidence="3">
    <location>
        <begin position="1"/>
        <end position="30"/>
    </location>
</feature>
<reference evidence="4" key="1">
    <citation type="submission" date="2020-05" db="EMBL/GenBank/DDBJ databases">
        <title>Phylogenomic resolution of chytrid fungi.</title>
        <authorList>
            <person name="Stajich J.E."/>
            <person name="Amses K."/>
            <person name="Simmons R."/>
            <person name="Seto K."/>
            <person name="Myers J."/>
            <person name="Bonds A."/>
            <person name="Quandt C.A."/>
            <person name="Barry K."/>
            <person name="Liu P."/>
            <person name="Grigoriev I."/>
            <person name="Longcore J.E."/>
            <person name="James T.Y."/>
        </authorList>
    </citation>
    <scope>NUCLEOTIDE SEQUENCE</scope>
    <source>
        <strain evidence="4">JEL0318</strain>
    </source>
</reference>